<evidence type="ECO:0000256" key="2">
    <source>
        <dbReference type="SAM" id="Phobius"/>
    </source>
</evidence>
<keyword evidence="2" id="KW-1133">Transmembrane helix</keyword>
<reference evidence="5" key="1">
    <citation type="journal article" date="2012" name="Nat. Genet.">
        <title>Lifestyle transitions in plant pathogenic Colletotrichum fungi deciphered by genome and transcriptome analyses.</title>
        <authorList>
            <person name="O'Connell R.J."/>
            <person name="Thon M.R."/>
            <person name="Hacquard S."/>
            <person name="Amyotte S.G."/>
            <person name="Kleemann J."/>
            <person name="Torres M.F."/>
            <person name="Damm U."/>
            <person name="Buiate E.A."/>
            <person name="Epstein L."/>
            <person name="Alkan N."/>
            <person name="Altmueller J."/>
            <person name="Alvarado-Balderrama L."/>
            <person name="Bauser C.A."/>
            <person name="Becker C."/>
            <person name="Birren B.W."/>
            <person name="Chen Z."/>
            <person name="Choi J."/>
            <person name="Crouch J.A."/>
            <person name="Duvick J.P."/>
            <person name="Farman M.A."/>
            <person name="Gan P."/>
            <person name="Heiman D."/>
            <person name="Henrissat B."/>
            <person name="Howard R.J."/>
            <person name="Kabbage M."/>
            <person name="Koch C."/>
            <person name="Kracher B."/>
            <person name="Kubo Y."/>
            <person name="Law A.D."/>
            <person name="Lebrun M.-H."/>
            <person name="Lee Y.-H."/>
            <person name="Miyara I."/>
            <person name="Moore N."/>
            <person name="Neumann U."/>
            <person name="Nordstroem K."/>
            <person name="Panaccione D.G."/>
            <person name="Panstruga R."/>
            <person name="Place M."/>
            <person name="Proctor R.H."/>
            <person name="Prusky D."/>
            <person name="Rech G."/>
            <person name="Reinhardt R."/>
            <person name="Rollins J.A."/>
            <person name="Rounsley S."/>
            <person name="Schardl C.L."/>
            <person name="Schwartz D.C."/>
            <person name="Shenoy N."/>
            <person name="Shirasu K."/>
            <person name="Sikhakolli U.R."/>
            <person name="Stueber K."/>
            <person name="Sukno S.A."/>
            <person name="Sweigard J.A."/>
            <person name="Takano Y."/>
            <person name="Takahara H."/>
            <person name="Trail F."/>
            <person name="van der Does H.C."/>
            <person name="Voll L.M."/>
            <person name="Will I."/>
            <person name="Young S."/>
            <person name="Zeng Q."/>
            <person name="Zhang J."/>
            <person name="Zhou S."/>
            <person name="Dickman M.B."/>
            <person name="Schulze-Lefert P."/>
            <person name="Ver Loren van Themaat E."/>
            <person name="Ma L.-J."/>
            <person name="Vaillancourt L.J."/>
        </authorList>
    </citation>
    <scope>NUCLEOTIDE SEQUENCE [LARGE SCALE GENOMIC DNA]</scope>
    <source>
        <strain evidence="5">IMI 349063</strain>
    </source>
</reference>
<dbReference type="GO" id="GO:0016020">
    <property type="term" value="C:membrane"/>
    <property type="evidence" value="ECO:0007669"/>
    <property type="project" value="InterPro"/>
</dbReference>
<accession>H1W1I2</accession>
<dbReference type="Proteomes" id="UP000007174">
    <property type="component" value="Unassembled WGS sequence"/>
</dbReference>
<evidence type="ECO:0000313" key="4">
    <source>
        <dbReference type="EMBL" id="CCF46345.1"/>
    </source>
</evidence>
<dbReference type="STRING" id="759273.H1W1I2"/>
<dbReference type="GO" id="GO:0005524">
    <property type="term" value="F:ATP binding"/>
    <property type="evidence" value="ECO:0007669"/>
    <property type="project" value="InterPro"/>
</dbReference>
<dbReference type="Pfam" id="PF06422">
    <property type="entry name" value="PDR_CDR"/>
    <property type="match status" value="1"/>
</dbReference>
<gene>
    <name evidence="4" type="ORF">CH063_15128</name>
</gene>
<dbReference type="HOGENOM" id="CLU_082755_1_0_1"/>
<dbReference type="GO" id="GO:0042626">
    <property type="term" value="F:ATPase-coupled transmembrane transporter activity"/>
    <property type="evidence" value="ECO:0007669"/>
    <property type="project" value="InterPro"/>
</dbReference>
<sequence>MFTDVRVSTSILAGPDVLPRFWIFMYRVNPFTYFVEGFLGTALANARASCAPNEFLVFNPPAGSTCAEYLRPYVDVMGGSVDNPDATDACRFCPIAETNSFLASVNVDFANRWRNFGIMWAFVVFNVAAAFFLYWLARVPKKSKVKSD</sequence>
<keyword evidence="2" id="KW-0812">Transmembrane</keyword>
<dbReference type="AlphaFoldDB" id="H1W1I2"/>
<dbReference type="eggNOG" id="KOG0065">
    <property type="taxonomic scope" value="Eukaryota"/>
</dbReference>
<keyword evidence="2" id="KW-0472">Membrane</keyword>
<name>H1W1I2_COLHI</name>
<dbReference type="VEuPathDB" id="FungiDB:CH63R_09280"/>
<dbReference type="InterPro" id="IPR010929">
    <property type="entry name" value="PDR_CDR_ABC"/>
</dbReference>
<evidence type="ECO:0000313" key="5">
    <source>
        <dbReference type="Proteomes" id="UP000007174"/>
    </source>
</evidence>
<protein>
    <submittedName>
        <fullName evidence="4">ABC transporter</fullName>
    </submittedName>
</protein>
<dbReference type="EMBL" id="CACQ02008600">
    <property type="protein sequence ID" value="CCF46345.1"/>
    <property type="molecule type" value="Genomic_DNA"/>
</dbReference>
<organism evidence="4 5">
    <name type="scientific">Colletotrichum higginsianum (strain IMI 349063)</name>
    <name type="common">Crucifer anthracnose fungus</name>
    <dbReference type="NCBI Taxonomy" id="759273"/>
    <lineage>
        <taxon>Eukaryota</taxon>
        <taxon>Fungi</taxon>
        <taxon>Dikarya</taxon>
        <taxon>Ascomycota</taxon>
        <taxon>Pezizomycotina</taxon>
        <taxon>Sordariomycetes</taxon>
        <taxon>Hypocreomycetidae</taxon>
        <taxon>Glomerellales</taxon>
        <taxon>Glomerellaceae</taxon>
        <taxon>Colletotrichum</taxon>
        <taxon>Colletotrichum destructivum species complex</taxon>
    </lineage>
</organism>
<feature type="domain" description="CDR ABC transporter" evidence="3">
    <location>
        <begin position="104"/>
        <end position="137"/>
    </location>
</feature>
<feature type="transmembrane region" description="Helical" evidence="2">
    <location>
        <begin position="118"/>
        <end position="137"/>
    </location>
</feature>
<evidence type="ECO:0000259" key="3">
    <source>
        <dbReference type="Pfam" id="PF06422"/>
    </source>
</evidence>
<proteinExistence type="predicted"/>
<keyword evidence="1" id="KW-0813">Transport</keyword>
<evidence type="ECO:0000256" key="1">
    <source>
        <dbReference type="ARBA" id="ARBA00022448"/>
    </source>
</evidence>